<gene>
    <name evidence="2" type="ORF">D3Y57_11675</name>
</gene>
<keyword evidence="3" id="KW-1185">Reference proteome</keyword>
<dbReference type="AlphaFoldDB" id="A0A494TAN3"/>
<protein>
    <submittedName>
        <fullName evidence="2">Pilus assembly protein PilZ</fullName>
    </submittedName>
</protein>
<evidence type="ECO:0000259" key="1">
    <source>
        <dbReference type="Pfam" id="PF07238"/>
    </source>
</evidence>
<dbReference type="OrthoDB" id="9795572at2"/>
<dbReference type="SUPFAM" id="SSF141371">
    <property type="entry name" value="PilZ domain-like"/>
    <property type="match status" value="1"/>
</dbReference>
<dbReference type="KEGG" id="spha:D3Y57_11675"/>
<organism evidence="2 3">
    <name type="scientific">Sphingomonas paeninsulae</name>
    <dbReference type="NCBI Taxonomy" id="2319844"/>
    <lineage>
        <taxon>Bacteria</taxon>
        <taxon>Pseudomonadati</taxon>
        <taxon>Pseudomonadota</taxon>
        <taxon>Alphaproteobacteria</taxon>
        <taxon>Sphingomonadales</taxon>
        <taxon>Sphingomonadaceae</taxon>
        <taxon>Sphingomonas</taxon>
    </lineage>
</organism>
<dbReference type="Proteomes" id="UP000276254">
    <property type="component" value="Chromosome"/>
</dbReference>
<evidence type="ECO:0000313" key="2">
    <source>
        <dbReference type="EMBL" id="AYJ86509.1"/>
    </source>
</evidence>
<dbReference type="GO" id="GO:0035438">
    <property type="term" value="F:cyclic-di-GMP binding"/>
    <property type="evidence" value="ECO:0007669"/>
    <property type="project" value="InterPro"/>
</dbReference>
<evidence type="ECO:0000313" key="3">
    <source>
        <dbReference type="Proteomes" id="UP000276254"/>
    </source>
</evidence>
<dbReference type="Gene3D" id="2.40.10.220">
    <property type="entry name" value="predicted glycosyltransferase like domains"/>
    <property type="match status" value="1"/>
</dbReference>
<proteinExistence type="predicted"/>
<feature type="domain" description="PilZ" evidence="1">
    <location>
        <begin position="11"/>
        <end position="98"/>
    </location>
</feature>
<name>A0A494TAN3_SPHPE</name>
<dbReference type="InterPro" id="IPR009875">
    <property type="entry name" value="PilZ_domain"/>
</dbReference>
<accession>A0A494TAN3</accession>
<dbReference type="EMBL" id="CP032829">
    <property type="protein sequence ID" value="AYJ86509.1"/>
    <property type="molecule type" value="Genomic_DNA"/>
</dbReference>
<dbReference type="Pfam" id="PF07238">
    <property type="entry name" value="PilZ"/>
    <property type="match status" value="1"/>
</dbReference>
<sequence>MGREALNQRDNRRAMRLDVRLAAGLREPGSSQRFDVDVIDLSVVGFRCETSFTLVTGSAVFVTIPGLGPLECTVAWRRGYIYGCEFDRPLHNAVFDHIAAQHRKL</sequence>
<reference evidence="2 3" key="1">
    <citation type="submission" date="2018-09" db="EMBL/GenBank/DDBJ databases">
        <title>Sphingomonas peninsula sp. nov., isolated from fildes peninsula, Antarctic soil.</title>
        <authorList>
            <person name="Yingchao G."/>
        </authorList>
    </citation>
    <scope>NUCLEOTIDE SEQUENCE [LARGE SCALE GENOMIC DNA]</scope>
    <source>
        <strain evidence="2 3">YZ-8</strain>
    </source>
</reference>